<evidence type="ECO:0008006" key="3">
    <source>
        <dbReference type="Google" id="ProtNLM"/>
    </source>
</evidence>
<dbReference type="Proteomes" id="UP001108029">
    <property type="component" value="Unassembled WGS sequence"/>
</dbReference>
<accession>A0A9Q3VJM1</accession>
<proteinExistence type="predicted"/>
<dbReference type="AlphaFoldDB" id="A0A9Q3VJM1"/>
<evidence type="ECO:0000313" key="1">
    <source>
        <dbReference type="EMBL" id="MCD9875013.1"/>
    </source>
</evidence>
<dbReference type="EMBL" id="JAJSBI010000006">
    <property type="protein sequence ID" value="MCD9875013.1"/>
    <property type="molecule type" value="Genomic_DNA"/>
</dbReference>
<name>A0A9Q3VJM1_9ACTN</name>
<keyword evidence="2" id="KW-1185">Reference proteome</keyword>
<organism evidence="1 2">
    <name type="scientific">Streptomyces guryensis</name>
    <dbReference type="NCBI Taxonomy" id="2886947"/>
    <lineage>
        <taxon>Bacteria</taxon>
        <taxon>Bacillati</taxon>
        <taxon>Actinomycetota</taxon>
        <taxon>Actinomycetes</taxon>
        <taxon>Kitasatosporales</taxon>
        <taxon>Streptomycetaceae</taxon>
        <taxon>Streptomyces</taxon>
    </lineage>
</organism>
<protein>
    <recommendedName>
        <fullName evidence="3">Regulator component</fullName>
    </recommendedName>
</protein>
<dbReference type="RefSeq" id="WP_232649134.1">
    <property type="nucleotide sequence ID" value="NZ_JAJSBI010000006.1"/>
</dbReference>
<evidence type="ECO:0000313" key="2">
    <source>
        <dbReference type="Proteomes" id="UP001108029"/>
    </source>
</evidence>
<gene>
    <name evidence="1" type="ORF">LJ657_15270</name>
</gene>
<comment type="caution">
    <text evidence="1">The sequence shown here is derived from an EMBL/GenBank/DDBJ whole genome shotgun (WGS) entry which is preliminary data.</text>
</comment>
<sequence>MSNGSFRLRRRCQTVIDRLELPATLSIEILCRHISARRGRPLRLHPLPREAATAGACGMWLATDAEDHIFYEQRTAPLHQEHIVLHEIGHVLFDHWASHEDGGIGWGSFLPDLDVNAVQRLLARTNYATSQEQEAELFASLLGPLMSETSRGHADGALGRLEAALGVNPPHDTA</sequence>
<reference evidence="1" key="1">
    <citation type="submission" date="2021-12" db="EMBL/GenBank/DDBJ databases">
        <authorList>
            <person name="Lee J.-H."/>
            <person name="Kim S.-B."/>
        </authorList>
    </citation>
    <scope>NUCLEOTIDE SEQUENCE</scope>
    <source>
        <strain evidence="1">NR30</strain>
    </source>
</reference>